<proteinExistence type="predicted"/>
<dbReference type="PANTHER" id="PTHR12110:SF53">
    <property type="entry name" value="BLR5974 PROTEIN"/>
    <property type="match status" value="1"/>
</dbReference>
<keyword evidence="2" id="KW-0413">Isomerase</keyword>
<evidence type="ECO:0000313" key="3">
    <source>
        <dbReference type="Proteomes" id="UP000321062"/>
    </source>
</evidence>
<gene>
    <name evidence="2" type="ORF">FNA67_07900</name>
</gene>
<evidence type="ECO:0000259" key="1">
    <source>
        <dbReference type="Pfam" id="PF01261"/>
    </source>
</evidence>
<dbReference type="InterPro" id="IPR050312">
    <property type="entry name" value="IolE/XylAMocC-like"/>
</dbReference>
<accession>A0A5B9DM97</accession>
<name>A0A5B9DM97_9HYPH</name>
<dbReference type="InterPro" id="IPR013022">
    <property type="entry name" value="Xyl_isomerase-like_TIM-brl"/>
</dbReference>
<sequence>MTSLTVPPIRVGIDGRKFPRASELGPIKLIERCAELGHEGVFFRTVLDVSPTLDRGFLRAVKQRADDFGLYLEMGLGKINPYNTPEAPEVRDVGKGDYLLGMTRMIEATTEIGCTALWGDTANYQRHDWGLHAIDRYRTDVTWEDQLDATRKFLLRLAPVLKDHGAVVAIETHEEITTTEIVRLIEAVGTDVAGVTLDLANVVVRGEDPVAATRRVAPYVRKTHMRDLILFERPMGLERQIRAIGDGLIDWQAVLGALFAAGVNPNFTIENVWGPDRNQIPLFDPDWQARQPDAELGEILELIRLSRLFEAAVRAGTMPPPDDYYSVQADLPELEGFVERSARALKSAAAALAAAKE</sequence>
<protein>
    <submittedName>
        <fullName evidence="2">Sugar phosphate isomerase/epimerase</fullName>
    </submittedName>
</protein>
<dbReference type="AlphaFoldDB" id="A0A5B9DM97"/>
<dbReference type="Gene3D" id="3.20.20.150">
    <property type="entry name" value="Divalent-metal-dependent TIM barrel enzymes"/>
    <property type="match status" value="1"/>
</dbReference>
<feature type="domain" description="Xylose isomerase-like TIM barrel" evidence="1">
    <location>
        <begin position="30"/>
        <end position="271"/>
    </location>
</feature>
<evidence type="ECO:0000313" key="2">
    <source>
        <dbReference type="EMBL" id="QEE20102.1"/>
    </source>
</evidence>
<dbReference type="InterPro" id="IPR036237">
    <property type="entry name" value="Xyl_isomerase-like_sf"/>
</dbReference>
<keyword evidence="3" id="KW-1185">Reference proteome</keyword>
<dbReference type="PANTHER" id="PTHR12110">
    <property type="entry name" value="HYDROXYPYRUVATE ISOMERASE"/>
    <property type="match status" value="1"/>
</dbReference>
<dbReference type="Proteomes" id="UP000321062">
    <property type="component" value="Chromosome"/>
</dbReference>
<dbReference type="OrthoDB" id="7945564at2"/>
<dbReference type="RefSeq" id="WP_147655659.1">
    <property type="nucleotide sequence ID" value="NZ_BMFM01000001.1"/>
</dbReference>
<dbReference type="KEGG" id="yti:FNA67_07900"/>
<dbReference type="Pfam" id="PF01261">
    <property type="entry name" value="AP_endonuc_2"/>
    <property type="match status" value="1"/>
</dbReference>
<organism evidence="2 3">
    <name type="scientific">Paradevosia tibetensis</name>
    <dbReference type="NCBI Taxonomy" id="1447062"/>
    <lineage>
        <taxon>Bacteria</taxon>
        <taxon>Pseudomonadati</taxon>
        <taxon>Pseudomonadota</taxon>
        <taxon>Alphaproteobacteria</taxon>
        <taxon>Hyphomicrobiales</taxon>
        <taxon>Devosiaceae</taxon>
        <taxon>Paradevosia</taxon>
    </lineage>
</organism>
<dbReference type="SUPFAM" id="SSF51658">
    <property type="entry name" value="Xylose isomerase-like"/>
    <property type="match status" value="1"/>
</dbReference>
<dbReference type="EMBL" id="CP041690">
    <property type="protein sequence ID" value="QEE20102.1"/>
    <property type="molecule type" value="Genomic_DNA"/>
</dbReference>
<reference evidence="2 3" key="1">
    <citation type="journal article" date="2015" name="Int. J. Syst. Evol. Microbiol.">
        <title>Youhaiella tibetensis gen. nov., sp. nov., isolated from subsurface sediment.</title>
        <authorList>
            <person name="Wang Y.X."/>
            <person name="Huang F.Q."/>
            <person name="Nogi Y."/>
            <person name="Pang S.J."/>
            <person name="Wang P.K."/>
            <person name="Lv J."/>
        </authorList>
    </citation>
    <scope>NUCLEOTIDE SEQUENCE [LARGE SCALE GENOMIC DNA]</scope>
    <source>
        <strain evidence="3">fig4</strain>
    </source>
</reference>
<dbReference type="GO" id="GO:0016853">
    <property type="term" value="F:isomerase activity"/>
    <property type="evidence" value="ECO:0007669"/>
    <property type="project" value="UniProtKB-KW"/>
</dbReference>